<dbReference type="AlphaFoldDB" id="A0A4Z2G2S9"/>
<evidence type="ECO:0000313" key="2">
    <source>
        <dbReference type="EMBL" id="TNN47164.1"/>
    </source>
</evidence>
<dbReference type="InterPro" id="IPR000210">
    <property type="entry name" value="BTB/POZ_dom"/>
</dbReference>
<dbReference type="PROSITE" id="PS50097">
    <property type="entry name" value="BTB"/>
    <property type="match status" value="1"/>
</dbReference>
<dbReference type="Gene3D" id="3.30.710.10">
    <property type="entry name" value="Potassium Channel Kv1.1, Chain A"/>
    <property type="match status" value="1"/>
</dbReference>
<dbReference type="Pfam" id="PF00651">
    <property type="entry name" value="BTB"/>
    <property type="match status" value="1"/>
</dbReference>
<dbReference type="PANTHER" id="PTHR45632">
    <property type="entry name" value="LD33804P"/>
    <property type="match status" value="1"/>
</dbReference>
<organism evidence="2 3">
    <name type="scientific">Liparis tanakae</name>
    <name type="common">Tanaka's snailfish</name>
    <dbReference type="NCBI Taxonomy" id="230148"/>
    <lineage>
        <taxon>Eukaryota</taxon>
        <taxon>Metazoa</taxon>
        <taxon>Chordata</taxon>
        <taxon>Craniata</taxon>
        <taxon>Vertebrata</taxon>
        <taxon>Euteleostomi</taxon>
        <taxon>Actinopterygii</taxon>
        <taxon>Neopterygii</taxon>
        <taxon>Teleostei</taxon>
        <taxon>Neoteleostei</taxon>
        <taxon>Acanthomorphata</taxon>
        <taxon>Eupercaria</taxon>
        <taxon>Perciformes</taxon>
        <taxon>Cottioidei</taxon>
        <taxon>Cottales</taxon>
        <taxon>Liparidae</taxon>
        <taxon>Liparis</taxon>
    </lineage>
</organism>
<dbReference type="SUPFAM" id="SSF54695">
    <property type="entry name" value="POZ domain"/>
    <property type="match status" value="1"/>
</dbReference>
<keyword evidence="3" id="KW-1185">Reference proteome</keyword>
<name>A0A4Z2G2S9_9TELE</name>
<reference evidence="2 3" key="1">
    <citation type="submission" date="2019-03" db="EMBL/GenBank/DDBJ databases">
        <title>First draft genome of Liparis tanakae, snailfish: a comprehensive survey of snailfish specific genes.</title>
        <authorList>
            <person name="Kim W."/>
            <person name="Song I."/>
            <person name="Jeong J.-H."/>
            <person name="Kim D."/>
            <person name="Kim S."/>
            <person name="Ryu S."/>
            <person name="Song J.Y."/>
            <person name="Lee S.K."/>
        </authorList>
    </citation>
    <scope>NUCLEOTIDE SEQUENCE [LARGE SCALE GENOMIC DNA]</scope>
    <source>
        <tissue evidence="2">Muscle</tissue>
    </source>
</reference>
<comment type="caution">
    <text evidence="2">The sequence shown here is derived from an EMBL/GenBank/DDBJ whole genome shotgun (WGS) entry which is preliminary data.</text>
</comment>
<protein>
    <submittedName>
        <fullName evidence="2">Kelch-like protein 13</fullName>
    </submittedName>
</protein>
<dbReference type="SMART" id="SM00225">
    <property type="entry name" value="BTB"/>
    <property type="match status" value="1"/>
</dbReference>
<sequence length="103" mass="11531">MFPVHRVIMASCSDYFKAMFTGGMREQEMREIKLHGVTKAGLKNIIDFIYTSSVRLDMSCLQDTLEAANFLQVLPVLSFCNELLSSEVRGGARLTQLELSAPL</sequence>
<dbReference type="GO" id="GO:0032465">
    <property type="term" value="P:regulation of cytokinesis"/>
    <property type="evidence" value="ECO:0007669"/>
    <property type="project" value="TreeGrafter"/>
</dbReference>
<dbReference type="GO" id="GO:0004842">
    <property type="term" value="F:ubiquitin-protein transferase activity"/>
    <property type="evidence" value="ECO:0007669"/>
    <property type="project" value="TreeGrafter"/>
</dbReference>
<dbReference type="GO" id="GO:0016567">
    <property type="term" value="P:protein ubiquitination"/>
    <property type="evidence" value="ECO:0007669"/>
    <property type="project" value="TreeGrafter"/>
</dbReference>
<dbReference type="PANTHER" id="PTHR45632:SF9">
    <property type="entry name" value="KELCH-LIKE PROTEIN 9 ISOFORM X1"/>
    <property type="match status" value="1"/>
</dbReference>
<evidence type="ECO:0000313" key="3">
    <source>
        <dbReference type="Proteomes" id="UP000314294"/>
    </source>
</evidence>
<proteinExistence type="predicted"/>
<dbReference type="OrthoDB" id="1925334at2759"/>
<gene>
    <name evidence="2" type="primary">KLHL13_0</name>
    <name evidence="2" type="ORF">EYF80_042668</name>
</gene>
<dbReference type="GO" id="GO:0097602">
    <property type="term" value="F:cullin family protein binding"/>
    <property type="evidence" value="ECO:0007669"/>
    <property type="project" value="TreeGrafter"/>
</dbReference>
<evidence type="ECO:0000259" key="1">
    <source>
        <dbReference type="PROSITE" id="PS50097"/>
    </source>
</evidence>
<feature type="domain" description="BTB" evidence="1">
    <location>
        <begin position="1"/>
        <end position="58"/>
    </location>
</feature>
<accession>A0A4Z2G2S9</accession>
<dbReference type="InterPro" id="IPR011333">
    <property type="entry name" value="SKP1/BTB/POZ_sf"/>
</dbReference>
<dbReference type="Proteomes" id="UP000314294">
    <property type="component" value="Unassembled WGS sequence"/>
</dbReference>
<dbReference type="EMBL" id="SRLO01000756">
    <property type="protein sequence ID" value="TNN47164.1"/>
    <property type="molecule type" value="Genomic_DNA"/>
</dbReference>
<dbReference type="GO" id="GO:0031463">
    <property type="term" value="C:Cul3-RING ubiquitin ligase complex"/>
    <property type="evidence" value="ECO:0007669"/>
    <property type="project" value="TreeGrafter"/>
</dbReference>